<sequence length="212" mass="24616">MARPDTKEIELISQFRENVSDLNLEVKFNTDHFLARWIRARQHNLELAEKMLREHMKWREENDIENILSWTPPELFLKAMPIKFLGYDDDNSPVYLAPMGKLDLKHIVEIGEGNNYLKYLDKFLTVALNKMEGKFTPEGYPVTQLITILDQKGITYRSMASLGAIDLTMQLARRLEANYPEIAKTIFEINCEITKAKICSYDVIIQCSVDNL</sequence>
<dbReference type="Proteomes" id="UP000708208">
    <property type="component" value="Unassembled WGS sequence"/>
</dbReference>
<evidence type="ECO:0000313" key="2">
    <source>
        <dbReference type="EMBL" id="CAG7679201.1"/>
    </source>
</evidence>
<feature type="domain" description="CRAL-TRIO" evidence="1">
    <location>
        <begin position="72"/>
        <end position="212"/>
    </location>
</feature>
<dbReference type="OrthoDB" id="1434354at2759"/>
<proteinExistence type="predicted"/>
<dbReference type="InterPro" id="IPR011074">
    <property type="entry name" value="CRAL/TRIO_N_dom"/>
</dbReference>
<organism evidence="2 3">
    <name type="scientific">Allacma fusca</name>
    <dbReference type="NCBI Taxonomy" id="39272"/>
    <lineage>
        <taxon>Eukaryota</taxon>
        <taxon>Metazoa</taxon>
        <taxon>Ecdysozoa</taxon>
        <taxon>Arthropoda</taxon>
        <taxon>Hexapoda</taxon>
        <taxon>Collembola</taxon>
        <taxon>Symphypleona</taxon>
        <taxon>Sminthuridae</taxon>
        <taxon>Allacma</taxon>
    </lineage>
</organism>
<accession>A0A8J2JPG1</accession>
<comment type="caution">
    <text evidence="2">The sequence shown here is derived from an EMBL/GenBank/DDBJ whole genome shotgun (WGS) entry which is preliminary data.</text>
</comment>
<dbReference type="InterPro" id="IPR001251">
    <property type="entry name" value="CRAL-TRIO_dom"/>
</dbReference>
<reference evidence="2" key="1">
    <citation type="submission" date="2021-06" db="EMBL/GenBank/DDBJ databases">
        <authorList>
            <person name="Hodson N. C."/>
            <person name="Mongue J. A."/>
            <person name="Jaron S. K."/>
        </authorList>
    </citation>
    <scope>NUCLEOTIDE SEQUENCE</scope>
</reference>
<dbReference type="Pfam" id="PF00650">
    <property type="entry name" value="CRAL_TRIO"/>
    <property type="match status" value="1"/>
</dbReference>
<keyword evidence="3" id="KW-1185">Reference proteome</keyword>
<dbReference type="PROSITE" id="PS50191">
    <property type="entry name" value="CRAL_TRIO"/>
    <property type="match status" value="1"/>
</dbReference>
<dbReference type="PANTHER" id="PTHR23324">
    <property type="entry name" value="SEC14 RELATED PROTEIN"/>
    <property type="match status" value="1"/>
</dbReference>
<dbReference type="PANTHER" id="PTHR23324:SF83">
    <property type="entry name" value="SEC14-LIKE PROTEIN 2"/>
    <property type="match status" value="1"/>
</dbReference>
<dbReference type="SMART" id="SM01100">
    <property type="entry name" value="CRAL_TRIO_N"/>
    <property type="match status" value="1"/>
</dbReference>
<dbReference type="InterPro" id="IPR051064">
    <property type="entry name" value="SEC14/CRAL-TRIO_domain"/>
</dbReference>
<evidence type="ECO:0000313" key="3">
    <source>
        <dbReference type="Proteomes" id="UP000708208"/>
    </source>
</evidence>
<evidence type="ECO:0000259" key="1">
    <source>
        <dbReference type="PROSITE" id="PS50191"/>
    </source>
</evidence>
<name>A0A8J2JPG1_9HEXA</name>
<dbReference type="AlphaFoldDB" id="A0A8J2JPG1"/>
<dbReference type="EMBL" id="CAJVCH010015427">
    <property type="protein sequence ID" value="CAG7679201.1"/>
    <property type="molecule type" value="Genomic_DNA"/>
</dbReference>
<dbReference type="GO" id="GO:0005737">
    <property type="term" value="C:cytoplasm"/>
    <property type="evidence" value="ECO:0007669"/>
    <property type="project" value="TreeGrafter"/>
</dbReference>
<protein>
    <recommendedName>
        <fullName evidence="1">CRAL-TRIO domain-containing protein</fullName>
    </recommendedName>
</protein>
<gene>
    <name evidence="2" type="ORF">AFUS01_LOCUS2668</name>
</gene>